<feature type="transmembrane region" description="Helical" evidence="1">
    <location>
        <begin position="143"/>
        <end position="160"/>
    </location>
</feature>
<evidence type="ECO:0000313" key="3">
    <source>
        <dbReference type="Proteomes" id="UP000182567"/>
    </source>
</evidence>
<keyword evidence="1" id="KW-0472">Membrane</keyword>
<feature type="transmembrane region" description="Helical" evidence="1">
    <location>
        <begin position="119"/>
        <end position="137"/>
    </location>
</feature>
<feature type="transmembrane region" description="Helical" evidence="1">
    <location>
        <begin position="86"/>
        <end position="107"/>
    </location>
</feature>
<evidence type="ECO:0008006" key="4">
    <source>
        <dbReference type="Google" id="ProtNLM"/>
    </source>
</evidence>
<feature type="transmembrane region" description="Helical" evidence="1">
    <location>
        <begin position="205"/>
        <end position="223"/>
    </location>
</feature>
<gene>
    <name evidence="2" type="ORF">BLL42_08005</name>
</gene>
<sequence>MRNAVCKKILQLMPMVLICALLSGVFLPVYSDEIMTKFNNARFFLESGQMLSFFPQCTTTVGHGVAWVFYPAAILISSVYAYLEPLGLRVSGVVLALAWFGLLAYWCHRQAAGEGAKRFTFLVAFASLGVMPYLWVLSRPEQFMLLPVLIFCMLAVLTPAQGSGGRQLAVMGGLGLLLSVFFYAHPKSLFFTPFLLATVWIATRGFNLLIRAGLVLYVLALSVQVLRDASLLGGCQDAPAIQALLAANSLMPGMLLSDPVAFFGAVWQNISLFPQRMLVHLTFSPTFQSGWLPPLTEKPDLLLWLNPLIYNTLLVLVVGSHLLALGMAVISLARRRMSAALLLASLLAAGDLINVALYNLQNFYAGIQYVPLSIVIVALLFQCLPVVRPWFAVRVAGHLTLAFVAGLSLISLFTLFYLVTPNLLRNAEYANASIPGQPLSVPVLGAKAHLDSIRELGESCHIPADHAEHVVVDHMTYFAYLKDRSPVHVLYVSEFGYGGDLLNGKLLPFLKERNSPGLITRCEWVPNEFRDVQRQNDRGYCCVDFGVR</sequence>
<organism evidence="2 3">
    <name type="scientific">Pseudomonas frederiksbergensis</name>
    <dbReference type="NCBI Taxonomy" id="104087"/>
    <lineage>
        <taxon>Bacteria</taxon>
        <taxon>Pseudomonadati</taxon>
        <taxon>Pseudomonadota</taxon>
        <taxon>Gammaproteobacteria</taxon>
        <taxon>Pseudomonadales</taxon>
        <taxon>Pseudomonadaceae</taxon>
        <taxon>Pseudomonas</taxon>
    </lineage>
</organism>
<protein>
    <recommendedName>
        <fullName evidence="4">Glycosyltransferase RgtA/B/C/D-like domain-containing protein</fullName>
    </recommendedName>
</protein>
<evidence type="ECO:0000256" key="1">
    <source>
        <dbReference type="SAM" id="Phobius"/>
    </source>
</evidence>
<feature type="transmembrane region" description="Helical" evidence="1">
    <location>
        <begin position="366"/>
        <end position="387"/>
    </location>
</feature>
<evidence type="ECO:0000313" key="2">
    <source>
        <dbReference type="EMBL" id="APC15676.1"/>
    </source>
</evidence>
<dbReference type="GeneID" id="46908170"/>
<feature type="transmembrane region" description="Helical" evidence="1">
    <location>
        <begin position="308"/>
        <end position="333"/>
    </location>
</feature>
<name>A0A1J0EIN4_9PSED</name>
<feature type="transmembrane region" description="Helical" evidence="1">
    <location>
        <begin position="340"/>
        <end position="360"/>
    </location>
</feature>
<proteinExistence type="predicted"/>
<keyword evidence="1" id="KW-0812">Transmembrane</keyword>
<dbReference type="Proteomes" id="UP000182567">
    <property type="component" value="Chromosome"/>
</dbReference>
<reference evidence="3" key="1">
    <citation type="submission" date="2016-10" db="EMBL/GenBank/DDBJ databases">
        <title>Pseudomonas frederiksbergensis ERGS4:02 complete genome.</title>
        <authorList>
            <person name="Kumar R."/>
            <person name="Acharya V."/>
            <person name="Singh D."/>
        </authorList>
    </citation>
    <scope>NUCLEOTIDE SEQUENCE [LARGE SCALE GENOMIC DNA]</scope>
    <source>
        <strain evidence="3">ERGS4:02</strain>
    </source>
</reference>
<dbReference type="AlphaFoldDB" id="A0A1J0EIN4"/>
<keyword evidence="1" id="KW-1133">Transmembrane helix</keyword>
<dbReference type="EMBL" id="CP017886">
    <property type="protein sequence ID" value="APC15676.1"/>
    <property type="molecule type" value="Genomic_DNA"/>
</dbReference>
<dbReference type="OrthoDB" id="9127422at2"/>
<dbReference type="RefSeq" id="WP_071551611.1">
    <property type="nucleotide sequence ID" value="NZ_CP017886.1"/>
</dbReference>
<accession>A0A1J0EIN4</accession>
<feature type="transmembrane region" description="Helical" evidence="1">
    <location>
        <begin position="399"/>
        <end position="419"/>
    </location>
</feature>